<organism evidence="1 2">
    <name type="scientific">Mortierella hygrophila</name>
    <dbReference type="NCBI Taxonomy" id="979708"/>
    <lineage>
        <taxon>Eukaryota</taxon>
        <taxon>Fungi</taxon>
        <taxon>Fungi incertae sedis</taxon>
        <taxon>Mucoromycota</taxon>
        <taxon>Mortierellomycotina</taxon>
        <taxon>Mortierellomycetes</taxon>
        <taxon>Mortierellales</taxon>
        <taxon>Mortierellaceae</taxon>
        <taxon>Mortierella</taxon>
    </lineage>
</organism>
<dbReference type="EMBL" id="JAAAXW010000059">
    <property type="protein sequence ID" value="KAF9546207.1"/>
    <property type="molecule type" value="Genomic_DNA"/>
</dbReference>
<evidence type="ECO:0000313" key="2">
    <source>
        <dbReference type="Proteomes" id="UP000723463"/>
    </source>
</evidence>
<evidence type="ECO:0000313" key="1">
    <source>
        <dbReference type="EMBL" id="KAF9546207.1"/>
    </source>
</evidence>
<proteinExistence type="predicted"/>
<comment type="caution">
    <text evidence="1">The sequence shown here is derived from an EMBL/GenBank/DDBJ whole genome shotgun (WGS) entry which is preliminary data.</text>
</comment>
<dbReference type="Gene3D" id="3.80.10.10">
    <property type="entry name" value="Ribonuclease Inhibitor"/>
    <property type="match status" value="1"/>
</dbReference>
<dbReference type="AlphaFoldDB" id="A0A9P6K4A9"/>
<name>A0A9P6K4A9_9FUNG</name>
<reference evidence="1" key="1">
    <citation type="journal article" date="2020" name="Fungal Divers.">
        <title>Resolving the Mortierellaceae phylogeny through synthesis of multi-gene phylogenetics and phylogenomics.</title>
        <authorList>
            <person name="Vandepol N."/>
            <person name="Liber J."/>
            <person name="Desiro A."/>
            <person name="Na H."/>
            <person name="Kennedy M."/>
            <person name="Barry K."/>
            <person name="Grigoriev I.V."/>
            <person name="Miller A.N."/>
            <person name="O'Donnell K."/>
            <person name="Stajich J.E."/>
            <person name="Bonito G."/>
        </authorList>
    </citation>
    <scope>NUCLEOTIDE SEQUENCE</scope>
    <source>
        <strain evidence="1">NRRL 2591</strain>
    </source>
</reference>
<dbReference type="Proteomes" id="UP000723463">
    <property type="component" value="Unassembled WGS sequence"/>
</dbReference>
<accession>A0A9P6K4A9</accession>
<sequence>MDPLSQLPVDCLERVLYILDEDDCLPELARLLTMNKHIASVTLPILYNDPYRAAFHQDDPGKSGQAKPEFYEKLTRTLLSRLPVGTIPKSLLLALIPDPINYLSTTTVATNSSLDYLAHIRHLNIQTRDSWELKNTFLPTALSPHILKYIRSDEFDQLYQSNPFAPEYACSFIDKDQTMQDYYRIIIVLEAYWCLANPILEQLQSFTIPYIRNIERYHKVVGRFKNLKRLIFAMSETFEDPFSEIEESMDDNIDDDFHIDTWDWRSSKQRRDKAIQDQTRFVREHARLLKGRLEFFGYLEGNVWQMYDSQKIIDHILVDFYRLLPPLSKPTYLGWSNWLHFSAHPLSTDLAQVQDLRSHGLPESWDDFVCSNQSILQRCRTLKHLEIYKPRAGMFKWAVQERSYMEKAVRDTATYSSYEGRRSLAQDDTLQAAQWNHGLVPLQHVTVSLSCESSSGDIDDIVHAFDQTLEVLDVTLTSLDSMVPCLGQGWVDLPVLTTLHVVADWVGRLVVDSQLLTHCPNLTDLRLEDTSQEYSCQDIVPYLPAQLRRLGHLRLSGWPALTFDPVTLTSTPSLTNLSIVIQYDYDYSEIDFKPFIPSVEELNQSYGIQSGPVTSTNDSRPRIFRPRWTWDWQLPLLTMINLSAEFAYSFEFKILHGCPALECLYLDIRSTIPGEHVRFISDADLSMPASNSSSPTSPSSLATERLCLPSLNQLGLSGEWVIDRSIVPQMFTKTFPAVKSFYLKGWTHTTLDSMFKLFRTMPTTYDESVSLYISNPSLSYQDSARYDLVEYFGEEEDEGDVDDTLAVRIIENDAHYRLLKKVSYIK</sequence>
<dbReference type="InterPro" id="IPR032675">
    <property type="entry name" value="LRR_dom_sf"/>
</dbReference>
<protein>
    <recommendedName>
        <fullName evidence="3">F-box domain-containing protein</fullName>
    </recommendedName>
</protein>
<keyword evidence="2" id="KW-1185">Reference proteome</keyword>
<gene>
    <name evidence="1" type="ORF">EC957_009946</name>
</gene>
<evidence type="ECO:0008006" key="3">
    <source>
        <dbReference type="Google" id="ProtNLM"/>
    </source>
</evidence>
<dbReference type="SUPFAM" id="SSF52047">
    <property type="entry name" value="RNI-like"/>
    <property type="match status" value="1"/>
</dbReference>